<accession>A0AAD9WCP9</accession>
<sequence length="171" mass="18846">MAAEYLLHLLTHPHIQVSPKSTRQNQTKKRPLFAASLSPTATMRAFAFLGLFSVALAAPTNNPVTKDAISTLTPHNNELSRQKVSWPTEQATVLDSDIFKVTFTKAEDDKYSIYWQYKGPADGGYYSGKVLSDGGEILVEWIGQSALPAGGDGIKKQGEYFNFVVESWTMS</sequence>
<keyword evidence="2" id="KW-1185">Reference proteome</keyword>
<dbReference type="AlphaFoldDB" id="A0AAD9WCP9"/>
<evidence type="ECO:0000313" key="1">
    <source>
        <dbReference type="EMBL" id="KAK2624034.1"/>
    </source>
</evidence>
<dbReference type="Proteomes" id="UP001285354">
    <property type="component" value="Unassembled WGS sequence"/>
</dbReference>
<organism evidence="1 2">
    <name type="scientific">Diplocarpon rosae</name>
    <dbReference type="NCBI Taxonomy" id="946125"/>
    <lineage>
        <taxon>Eukaryota</taxon>
        <taxon>Fungi</taxon>
        <taxon>Dikarya</taxon>
        <taxon>Ascomycota</taxon>
        <taxon>Pezizomycotina</taxon>
        <taxon>Leotiomycetes</taxon>
        <taxon>Helotiales</taxon>
        <taxon>Drepanopezizaceae</taxon>
        <taxon>Diplocarpon</taxon>
    </lineage>
</organism>
<gene>
    <name evidence="1" type="ORF">QTJ16_006668</name>
</gene>
<reference evidence="1" key="1">
    <citation type="submission" date="2023-06" db="EMBL/GenBank/DDBJ databases">
        <title>Draft genome of Marssonina rosae.</title>
        <authorList>
            <person name="Cheng Q."/>
        </authorList>
    </citation>
    <scope>NUCLEOTIDE SEQUENCE</scope>
    <source>
        <strain evidence="1">R4</strain>
    </source>
</reference>
<protein>
    <submittedName>
        <fullName evidence="1">Uncharacterized protein</fullName>
    </submittedName>
</protein>
<name>A0AAD9WCP9_9HELO</name>
<evidence type="ECO:0000313" key="2">
    <source>
        <dbReference type="Proteomes" id="UP001285354"/>
    </source>
</evidence>
<dbReference type="EMBL" id="JAUBYV010000011">
    <property type="protein sequence ID" value="KAK2624034.1"/>
    <property type="molecule type" value="Genomic_DNA"/>
</dbReference>
<comment type="caution">
    <text evidence="1">The sequence shown here is derived from an EMBL/GenBank/DDBJ whole genome shotgun (WGS) entry which is preliminary data.</text>
</comment>
<proteinExistence type="predicted"/>